<dbReference type="InterPro" id="IPR026992">
    <property type="entry name" value="DIOX_N"/>
</dbReference>
<protein>
    <recommendedName>
        <fullName evidence="2">Non-haem dioxygenase N-terminal domain-containing protein</fullName>
    </recommendedName>
</protein>
<dbReference type="GeneID" id="54364983"/>
<evidence type="ECO:0000259" key="2">
    <source>
        <dbReference type="Pfam" id="PF14226"/>
    </source>
</evidence>
<dbReference type="OrthoDB" id="288590at2759"/>
<proteinExistence type="predicted"/>
<feature type="domain" description="Non-haem dioxygenase N-terminal" evidence="2">
    <location>
        <begin position="9"/>
        <end position="103"/>
    </location>
</feature>
<reference evidence="4" key="3">
    <citation type="submission" date="2025-08" db="UniProtKB">
        <authorList>
            <consortium name="RefSeq"/>
        </authorList>
    </citation>
    <scope>IDENTIFICATION</scope>
    <source>
        <strain evidence="4">CBS 342.82</strain>
    </source>
</reference>
<organism evidence="4">
    <name type="scientific">Dissoconium aciculare CBS 342.82</name>
    <dbReference type="NCBI Taxonomy" id="1314786"/>
    <lineage>
        <taxon>Eukaryota</taxon>
        <taxon>Fungi</taxon>
        <taxon>Dikarya</taxon>
        <taxon>Ascomycota</taxon>
        <taxon>Pezizomycotina</taxon>
        <taxon>Dothideomycetes</taxon>
        <taxon>Dothideomycetidae</taxon>
        <taxon>Mycosphaerellales</taxon>
        <taxon>Dissoconiaceae</taxon>
        <taxon>Dissoconium</taxon>
    </lineage>
</organism>
<gene>
    <name evidence="4" type="ORF">K489DRAFT_405774</name>
</gene>
<accession>A0A6J3MGE4</accession>
<evidence type="ECO:0000313" key="3">
    <source>
        <dbReference type="Proteomes" id="UP000504637"/>
    </source>
</evidence>
<keyword evidence="3" id="KW-1185">Reference proteome</keyword>
<evidence type="ECO:0000313" key="4">
    <source>
        <dbReference type="RefSeq" id="XP_033464061.1"/>
    </source>
</evidence>
<feature type="region of interest" description="Disordered" evidence="1">
    <location>
        <begin position="78"/>
        <end position="103"/>
    </location>
</feature>
<reference evidence="4" key="2">
    <citation type="submission" date="2020-04" db="EMBL/GenBank/DDBJ databases">
        <authorList>
            <consortium name="NCBI Genome Project"/>
        </authorList>
    </citation>
    <scope>NUCLEOTIDE SEQUENCE</scope>
    <source>
        <strain evidence="4">CBS 342.82</strain>
    </source>
</reference>
<dbReference type="Proteomes" id="UP000504637">
    <property type="component" value="Unplaced"/>
</dbReference>
<dbReference type="Pfam" id="PF14226">
    <property type="entry name" value="DIOX_N"/>
    <property type="match status" value="1"/>
</dbReference>
<dbReference type="SUPFAM" id="SSF51197">
    <property type="entry name" value="Clavaminate synthase-like"/>
    <property type="match status" value="1"/>
</dbReference>
<evidence type="ECO:0000256" key="1">
    <source>
        <dbReference type="SAM" id="MobiDB-lite"/>
    </source>
</evidence>
<reference evidence="4" key="1">
    <citation type="submission" date="2020-01" db="EMBL/GenBank/DDBJ databases">
        <authorList>
            <consortium name="DOE Joint Genome Institute"/>
            <person name="Haridas S."/>
            <person name="Albert R."/>
            <person name="Binder M."/>
            <person name="Bloem J."/>
            <person name="Labutti K."/>
            <person name="Salamov A."/>
            <person name="Andreopoulos B."/>
            <person name="Baker S.E."/>
            <person name="Barry K."/>
            <person name="Bills G."/>
            <person name="Bluhm B.H."/>
            <person name="Cannon C."/>
            <person name="Castanera R."/>
            <person name="Culley D.E."/>
            <person name="Daum C."/>
            <person name="Ezra D."/>
            <person name="Gonzalez J.B."/>
            <person name="Henrissat B."/>
            <person name="Kuo A."/>
            <person name="Liang C."/>
            <person name="Lipzen A."/>
            <person name="Lutzoni F."/>
            <person name="Magnuson J."/>
            <person name="Mondo S."/>
            <person name="Nolan M."/>
            <person name="Ohm R."/>
            <person name="Pangilinan J."/>
            <person name="Park H.-J."/>
            <person name="Ramirez L."/>
            <person name="Alfaro M."/>
            <person name="Sun H."/>
            <person name="Tritt A."/>
            <person name="Yoshinaga Y."/>
            <person name="Zwiers L.-H."/>
            <person name="Turgeon B.G."/>
            <person name="Goodwin S.B."/>
            <person name="Spatafora J.W."/>
            <person name="Crous P.W."/>
            <person name="Grigoriev I.V."/>
        </authorList>
    </citation>
    <scope>NUCLEOTIDE SEQUENCE</scope>
    <source>
        <strain evidence="4">CBS 342.82</strain>
    </source>
</reference>
<sequence length="103" mass="11135">MANSLQAQIPVIDISHDNVEAPRQLLDAATKFGFIYIANDKGAIDPGLIAAMFALSREFFASPVDVKESVSIRSNQAGKNHGWLSQGVEKLDPAGQKQPDVKE</sequence>
<name>A0A6J3MGE4_9PEZI</name>
<dbReference type="AlphaFoldDB" id="A0A6J3MGE4"/>
<dbReference type="RefSeq" id="XP_033464061.1">
    <property type="nucleotide sequence ID" value="XM_033607183.1"/>
</dbReference>
<dbReference type="Gene3D" id="2.60.120.330">
    <property type="entry name" value="B-lactam Antibiotic, Isopenicillin N Synthase, Chain"/>
    <property type="match status" value="1"/>
</dbReference>
<dbReference type="InterPro" id="IPR027443">
    <property type="entry name" value="IPNS-like_sf"/>
</dbReference>